<comment type="caution">
    <text evidence="1">The sequence shown here is derived from an EMBL/GenBank/DDBJ whole genome shotgun (WGS) entry which is preliminary data.</text>
</comment>
<evidence type="ECO:0000313" key="1">
    <source>
        <dbReference type="EMBL" id="KAH1098828.1"/>
    </source>
</evidence>
<gene>
    <name evidence="1" type="ORF">J1N35_015749</name>
</gene>
<reference evidence="1 2" key="1">
    <citation type="journal article" date="2021" name="Plant Biotechnol. J.">
        <title>Multi-omics assisted identification of the key and species-specific regulatory components of drought-tolerant mechanisms in Gossypium stocksii.</title>
        <authorList>
            <person name="Yu D."/>
            <person name="Ke L."/>
            <person name="Zhang D."/>
            <person name="Wu Y."/>
            <person name="Sun Y."/>
            <person name="Mei J."/>
            <person name="Sun J."/>
            <person name="Sun Y."/>
        </authorList>
    </citation>
    <scope>NUCLEOTIDE SEQUENCE [LARGE SCALE GENOMIC DNA]</scope>
    <source>
        <strain evidence="2">cv. E1</strain>
        <tissue evidence="1">Leaf</tissue>
    </source>
</reference>
<proteinExistence type="predicted"/>
<evidence type="ECO:0000313" key="2">
    <source>
        <dbReference type="Proteomes" id="UP000828251"/>
    </source>
</evidence>
<dbReference type="AlphaFoldDB" id="A0A9D3VXG7"/>
<organism evidence="1 2">
    <name type="scientific">Gossypium stocksii</name>
    <dbReference type="NCBI Taxonomy" id="47602"/>
    <lineage>
        <taxon>Eukaryota</taxon>
        <taxon>Viridiplantae</taxon>
        <taxon>Streptophyta</taxon>
        <taxon>Embryophyta</taxon>
        <taxon>Tracheophyta</taxon>
        <taxon>Spermatophyta</taxon>
        <taxon>Magnoliopsida</taxon>
        <taxon>eudicotyledons</taxon>
        <taxon>Gunneridae</taxon>
        <taxon>Pentapetalae</taxon>
        <taxon>rosids</taxon>
        <taxon>malvids</taxon>
        <taxon>Malvales</taxon>
        <taxon>Malvaceae</taxon>
        <taxon>Malvoideae</taxon>
        <taxon>Gossypium</taxon>
    </lineage>
</organism>
<name>A0A9D3VXG7_9ROSI</name>
<protein>
    <submittedName>
        <fullName evidence="1">Uncharacterized protein</fullName>
    </submittedName>
</protein>
<accession>A0A9D3VXG7</accession>
<keyword evidence="2" id="KW-1185">Reference proteome</keyword>
<sequence length="85" mass="10126">MLHYNFSEIRFVYFYPAPLQLQEDKDCGFNLLYCNFREIRLQTLGNKIRYLQPAPLQLQGDKGDKICHGNFNPSHCNFRDVILRE</sequence>
<dbReference type="Proteomes" id="UP000828251">
    <property type="component" value="Unassembled WGS sequence"/>
</dbReference>
<dbReference type="EMBL" id="JAIQCV010000005">
    <property type="protein sequence ID" value="KAH1098828.1"/>
    <property type="molecule type" value="Genomic_DNA"/>
</dbReference>